<dbReference type="EMBL" id="QPJJ01000010">
    <property type="protein sequence ID" value="RCW65823.1"/>
    <property type="molecule type" value="Genomic_DNA"/>
</dbReference>
<evidence type="ECO:0000313" key="3">
    <source>
        <dbReference type="Proteomes" id="UP000252585"/>
    </source>
</evidence>
<protein>
    <submittedName>
        <fullName evidence="2">Saccharopine dehydrogenase-like NADP-dependent oxidoreductase</fullName>
    </submittedName>
</protein>
<gene>
    <name evidence="2" type="ORF">DFR57_11039</name>
</gene>
<dbReference type="AlphaFoldDB" id="A0A368XCY2"/>
<feature type="domain" description="Saccharopine dehydrogenase NADP binding" evidence="1">
    <location>
        <begin position="5"/>
        <end position="114"/>
    </location>
</feature>
<comment type="caution">
    <text evidence="2">The sequence shown here is derived from an EMBL/GenBank/DDBJ whole genome shotgun (WGS) entry which is preliminary data.</text>
</comment>
<dbReference type="PANTHER" id="PTHR43796:SF2">
    <property type="entry name" value="CARBOXYNORSPERMIDINE SYNTHASE"/>
    <property type="match status" value="1"/>
</dbReference>
<sequence>MSKNVLIVGGYGMVGGKIAIELLKATSWTIYIGGRNLDKAKDFCKEKDLHPLLIDVTQPLIDDQILKMDLVIMCLDQENTAFAKYCLESGVNYVDITANYPFMKEVEQLSHMAQNATALFSVGFAPGLSNLLAKDTAGKMDRISELHITIMLGLGEKHGVGAIEWLLDQLNEPYELQNSKTKETVYNFSQKKRTTFQRFGSRSSYLFNFSDQHTLRKSYPGCDIRTHLTFDVEWVNRLVHLFQVLRLTSLLKQKWMRKWIVKSIQKSSLGSDICAIKVEGRNDEKGKVNEISQVMYAHNEAAMTACITALVARKMMDESLPSGVYHIDHFYRLEDFIPFIPVEKDSF</sequence>
<dbReference type="RefSeq" id="WP_114353489.1">
    <property type="nucleotide sequence ID" value="NZ_QPJJ01000010.1"/>
</dbReference>
<dbReference type="Gene3D" id="3.40.50.720">
    <property type="entry name" value="NAD(P)-binding Rossmann-like Domain"/>
    <property type="match status" value="1"/>
</dbReference>
<dbReference type="InterPro" id="IPR036291">
    <property type="entry name" value="NAD(P)-bd_dom_sf"/>
</dbReference>
<dbReference type="Gene3D" id="3.30.360.10">
    <property type="entry name" value="Dihydrodipicolinate Reductase, domain 2"/>
    <property type="match status" value="1"/>
</dbReference>
<dbReference type="InterPro" id="IPR005097">
    <property type="entry name" value="Sacchrp_dh_NADP-bd"/>
</dbReference>
<organism evidence="2 3">
    <name type="scientific">Saliterribacillus persicus</name>
    <dbReference type="NCBI Taxonomy" id="930114"/>
    <lineage>
        <taxon>Bacteria</taxon>
        <taxon>Bacillati</taxon>
        <taxon>Bacillota</taxon>
        <taxon>Bacilli</taxon>
        <taxon>Bacillales</taxon>
        <taxon>Bacillaceae</taxon>
        <taxon>Saliterribacillus</taxon>
    </lineage>
</organism>
<dbReference type="PANTHER" id="PTHR43796">
    <property type="entry name" value="CARBOXYNORSPERMIDINE SYNTHASE"/>
    <property type="match status" value="1"/>
</dbReference>
<evidence type="ECO:0000313" key="2">
    <source>
        <dbReference type="EMBL" id="RCW65823.1"/>
    </source>
</evidence>
<proteinExistence type="predicted"/>
<evidence type="ECO:0000259" key="1">
    <source>
        <dbReference type="Pfam" id="PF03435"/>
    </source>
</evidence>
<accession>A0A368XCY2</accession>
<dbReference type="OrthoDB" id="1910498at2"/>
<keyword evidence="3" id="KW-1185">Reference proteome</keyword>
<name>A0A368XCY2_9BACI</name>
<reference evidence="2 3" key="1">
    <citation type="submission" date="2018-07" db="EMBL/GenBank/DDBJ databases">
        <title>Genomic Encyclopedia of Type Strains, Phase IV (KMG-IV): sequencing the most valuable type-strain genomes for metagenomic binning, comparative biology and taxonomic classification.</title>
        <authorList>
            <person name="Goeker M."/>
        </authorList>
    </citation>
    <scope>NUCLEOTIDE SEQUENCE [LARGE SCALE GENOMIC DNA]</scope>
    <source>
        <strain evidence="2 3">DSM 27696</strain>
    </source>
</reference>
<dbReference type="SUPFAM" id="SSF51735">
    <property type="entry name" value="NAD(P)-binding Rossmann-fold domains"/>
    <property type="match status" value="1"/>
</dbReference>
<dbReference type="Proteomes" id="UP000252585">
    <property type="component" value="Unassembled WGS sequence"/>
</dbReference>
<dbReference type="Pfam" id="PF03435">
    <property type="entry name" value="Sacchrp_dh_NADP"/>
    <property type="match status" value="1"/>
</dbReference>